<evidence type="ECO:0000313" key="3">
    <source>
        <dbReference type="Proteomes" id="UP000823388"/>
    </source>
</evidence>
<organism evidence="2 3">
    <name type="scientific">Panicum virgatum</name>
    <name type="common">Blackwell switchgrass</name>
    <dbReference type="NCBI Taxonomy" id="38727"/>
    <lineage>
        <taxon>Eukaryota</taxon>
        <taxon>Viridiplantae</taxon>
        <taxon>Streptophyta</taxon>
        <taxon>Embryophyta</taxon>
        <taxon>Tracheophyta</taxon>
        <taxon>Spermatophyta</taxon>
        <taxon>Magnoliopsida</taxon>
        <taxon>Liliopsida</taxon>
        <taxon>Poales</taxon>
        <taxon>Poaceae</taxon>
        <taxon>PACMAD clade</taxon>
        <taxon>Panicoideae</taxon>
        <taxon>Panicodae</taxon>
        <taxon>Paniceae</taxon>
        <taxon>Panicinae</taxon>
        <taxon>Panicum</taxon>
        <taxon>Panicum sect. Hiantes</taxon>
    </lineage>
</organism>
<dbReference type="AlphaFoldDB" id="A0A8T0P677"/>
<feature type="compositionally biased region" description="Basic residues" evidence="1">
    <location>
        <begin position="1"/>
        <end position="18"/>
    </location>
</feature>
<gene>
    <name evidence="2" type="ORF">PVAP13_8NG074803</name>
</gene>
<comment type="caution">
    <text evidence="2">The sequence shown here is derived from an EMBL/GenBank/DDBJ whole genome shotgun (WGS) entry which is preliminary data.</text>
</comment>
<name>A0A8T0P677_PANVG</name>
<evidence type="ECO:0000256" key="1">
    <source>
        <dbReference type="SAM" id="MobiDB-lite"/>
    </source>
</evidence>
<reference evidence="2" key="1">
    <citation type="submission" date="2020-05" db="EMBL/GenBank/DDBJ databases">
        <title>WGS assembly of Panicum virgatum.</title>
        <authorList>
            <person name="Lovell J.T."/>
            <person name="Jenkins J."/>
            <person name="Shu S."/>
            <person name="Juenger T.E."/>
            <person name="Schmutz J."/>
        </authorList>
    </citation>
    <scope>NUCLEOTIDE SEQUENCE</scope>
    <source>
        <strain evidence="2">AP13</strain>
    </source>
</reference>
<protein>
    <submittedName>
        <fullName evidence="2">Uncharacterized protein</fullName>
    </submittedName>
</protein>
<dbReference type="Proteomes" id="UP000823388">
    <property type="component" value="Chromosome 8N"/>
</dbReference>
<accession>A0A8T0P677</accession>
<sequence>MPKRRFRCSPPVRRRVPRPTRFPWQEDGPSPKRPTLPAPGGIRGSGSALACRSLPGPRPSLGRHPRWPIGPCPSLALQYFLQSSGGMGSRCILMLNHNMQN</sequence>
<proteinExistence type="predicted"/>
<evidence type="ECO:0000313" key="2">
    <source>
        <dbReference type="EMBL" id="KAG2556295.1"/>
    </source>
</evidence>
<dbReference type="EMBL" id="CM029052">
    <property type="protein sequence ID" value="KAG2556295.1"/>
    <property type="molecule type" value="Genomic_DNA"/>
</dbReference>
<feature type="region of interest" description="Disordered" evidence="1">
    <location>
        <begin position="1"/>
        <end position="67"/>
    </location>
</feature>
<keyword evidence="3" id="KW-1185">Reference proteome</keyword>